<reference evidence="2 3" key="1">
    <citation type="submission" date="2010-02" db="EMBL/GenBank/DDBJ databases">
        <authorList>
            <person name="Weinstock G."/>
            <person name="Sodergren E."/>
            <person name="Clifton S."/>
            <person name="Fulton L."/>
            <person name="Fulton B."/>
            <person name="Courtney L."/>
            <person name="Fronick C."/>
            <person name="Harrison M."/>
            <person name="Strong C."/>
            <person name="Farmer C."/>
            <person name="Delahaunty K."/>
            <person name="Markovic C."/>
            <person name="Hall O."/>
            <person name="Minx P."/>
            <person name="Tomlinson C."/>
            <person name="Mitreva M."/>
            <person name="Nelson J."/>
            <person name="Hou S."/>
            <person name="Wollam A."/>
            <person name="Pepin K.H."/>
            <person name="Johnson M."/>
            <person name="Bhonagiri V."/>
            <person name="Zhang X."/>
            <person name="Suruliraj S."/>
            <person name="Warren W."/>
            <person name="Chinwalla A."/>
            <person name="Mardis E.R."/>
            <person name="Wilson R.K."/>
        </authorList>
    </citation>
    <scope>NUCLEOTIDE SEQUENCE [LARGE SCALE GENOMIC DNA]</scope>
    <source>
        <strain evidence="2 3">ATCC 33693</strain>
    </source>
</reference>
<dbReference type="InterPro" id="IPR036709">
    <property type="entry name" value="Autotransporte_beta_dom_sf"/>
</dbReference>
<dbReference type="Proteomes" id="UP000003748">
    <property type="component" value="Unassembled WGS sequence"/>
</dbReference>
<feature type="non-terminal residue" evidence="2">
    <location>
        <position position="1"/>
    </location>
</feature>
<dbReference type="InterPro" id="IPR005546">
    <property type="entry name" value="Autotransporte_beta"/>
</dbReference>
<dbReference type="Gene3D" id="2.40.128.130">
    <property type="entry name" value="Autotransporter beta-domain"/>
    <property type="match status" value="1"/>
</dbReference>
<feature type="non-terminal residue" evidence="2">
    <location>
        <position position="304"/>
    </location>
</feature>
<dbReference type="GeneID" id="78420743"/>
<comment type="caution">
    <text evidence="2">The sequence shown here is derived from an EMBL/GenBank/DDBJ whole genome shotgun (WGS) entry which is preliminary data.</text>
</comment>
<protein>
    <submittedName>
        <fullName evidence="2">Autotransporter beta-domain protein</fullName>
    </submittedName>
</protein>
<dbReference type="OrthoDB" id="78031at2"/>
<sequence>KLNSIGNNEEILFFQAIDEMMGHQYANIQQRVQVTGNILDKEFNYLRSAWSNSSKDSNKIKTFGTRGEYKTDTAGVIDYRNNAYGVAYVHEDETVKLGEGTGWYAGIVHNTFRFKDIGRSKEEQLQGKIGLFKSIPFDYNNSLNWTISGDIFAGYNKINRRFLVVDEVFNAKGRYHTYGISLKNELSSTFRLSESFSLKPYVSAGLEYGRVSRVREKSGEIKLEVKSNDYFSVKPEIGAELDYKAYFERKTLKVGVAVAYENELGRVANGKNKARVAGTDADWFNIRGEKEDRRGNVKSDLNIG</sequence>
<feature type="domain" description="Autotransporter" evidence="1">
    <location>
        <begin position="42"/>
        <end position="304"/>
    </location>
</feature>
<accession>D4CYU1</accession>
<dbReference type="SUPFAM" id="SSF103515">
    <property type="entry name" value="Autotransporter"/>
    <property type="match status" value="1"/>
</dbReference>
<dbReference type="HOGENOM" id="CLU_079784_0_0_0"/>
<name>D4CYU1_9FUSO</name>
<organism evidence="2 3">
    <name type="scientific">Fusobacterium periodonticum ATCC 33693</name>
    <dbReference type="NCBI Taxonomy" id="546275"/>
    <lineage>
        <taxon>Bacteria</taxon>
        <taxon>Fusobacteriati</taxon>
        <taxon>Fusobacteriota</taxon>
        <taxon>Fusobacteriia</taxon>
        <taxon>Fusobacteriales</taxon>
        <taxon>Fusobacteriaceae</taxon>
        <taxon>Fusobacterium</taxon>
    </lineage>
</organism>
<dbReference type="AlphaFoldDB" id="D4CYU1"/>
<dbReference type="RefSeq" id="WP_005975956.1">
    <property type="nucleotide sequence ID" value="NZ_GG665910.1"/>
</dbReference>
<dbReference type="PROSITE" id="PS51208">
    <property type="entry name" value="AUTOTRANSPORTER"/>
    <property type="match status" value="1"/>
</dbReference>
<evidence type="ECO:0000313" key="2">
    <source>
        <dbReference type="EMBL" id="EFE85483.1"/>
    </source>
</evidence>
<gene>
    <name evidence="2" type="ORF">FUSPEROL_02606</name>
</gene>
<dbReference type="SMART" id="SM00869">
    <property type="entry name" value="Autotransporter"/>
    <property type="match status" value="1"/>
</dbReference>
<dbReference type="EMBL" id="ACJY01000125">
    <property type="protein sequence ID" value="EFE85483.1"/>
    <property type="molecule type" value="Genomic_DNA"/>
</dbReference>
<dbReference type="Pfam" id="PF03797">
    <property type="entry name" value="Autotransporter"/>
    <property type="match status" value="1"/>
</dbReference>
<evidence type="ECO:0000313" key="3">
    <source>
        <dbReference type="Proteomes" id="UP000003748"/>
    </source>
</evidence>
<dbReference type="eggNOG" id="COG3210">
    <property type="taxonomic scope" value="Bacteria"/>
</dbReference>
<proteinExistence type="predicted"/>
<evidence type="ECO:0000259" key="1">
    <source>
        <dbReference type="PROSITE" id="PS51208"/>
    </source>
</evidence>